<evidence type="ECO:0000313" key="16">
    <source>
        <dbReference type="EMBL" id="MDF9408282.1"/>
    </source>
</evidence>
<comment type="domain">
    <text evidence="12">Consists of 3 domains; the N-terminus binds the ribosome, the middle domain has PPIase activity, while the C-terminus has intrinsic chaperone activity on its own.</text>
</comment>
<evidence type="ECO:0000256" key="6">
    <source>
        <dbReference type="ARBA" id="ARBA00023110"/>
    </source>
</evidence>
<dbReference type="SUPFAM" id="SSF102735">
    <property type="entry name" value="Trigger factor ribosome-binding domain"/>
    <property type="match status" value="1"/>
</dbReference>
<evidence type="ECO:0000259" key="15">
    <source>
        <dbReference type="PROSITE" id="PS50059"/>
    </source>
</evidence>
<protein>
    <recommendedName>
        <fullName evidence="4 12">Trigger factor</fullName>
        <shortName evidence="12">TF</shortName>
        <ecNumber evidence="3 12">5.2.1.8</ecNumber>
    </recommendedName>
    <alternativeName>
        <fullName evidence="11 12">PPIase</fullName>
    </alternativeName>
</protein>
<evidence type="ECO:0000256" key="3">
    <source>
        <dbReference type="ARBA" id="ARBA00013194"/>
    </source>
</evidence>
<dbReference type="InterPro" id="IPR046357">
    <property type="entry name" value="PPIase_dom_sf"/>
</dbReference>
<dbReference type="SUPFAM" id="SSF54534">
    <property type="entry name" value="FKBP-like"/>
    <property type="match status" value="1"/>
</dbReference>
<evidence type="ECO:0000256" key="8">
    <source>
        <dbReference type="ARBA" id="ARBA00023235"/>
    </source>
</evidence>
<organism evidence="16 17">
    <name type="scientific">Pelotomaculum isophthalicicum JI</name>
    <dbReference type="NCBI Taxonomy" id="947010"/>
    <lineage>
        <taxon>Bacteria</taxon>
        <taxon>Bacillati</taxon>
        <taxon>Bacillota</taxon>
        <taxon>Clostridia</taxon>
        <taxon>Eubacteriales</taxon>
        <taxon>Desulfotomaculaceae</taxon>
        <taxon>Pelotomaculum</taxon>
    </lineage>
</organism>
<dbReference type="PROSITE" id="PS50059">
    <property type="entry name" value="FKBP_PPIASE"/>
    <property type="match status" value="1"/>
</dbReference>
<evidence type="ECO:0000256" key="1">
    <source>
        <dbReference type="ARBA" id="ARBA00000971"/>
    </source>
</evidence>
<comment type="caution">
    <text evidence="16">The sequence shown here is derived from an EMBL/GenBank/DDBJ whole genome shotgun (WGS) entry which is preliminary data.</text>
</comment>
<evidence type="ECO:0000256" key="5">
    <source>
        <dbReference type="ARBA" id="ARBA00022618"/>
    </source>
</evidence>
<dbReference type="EC" id="5.2.1.8" evidence="3 12"/>
<comment type="subcellular location">
    <subcellularLocation>
        <location evidence="12">Cytoplasm</location>
    </subcellularLocation>
    <text evidence="12">About half TF is bound to the ribosome near the polypeptide exit tunnel while the other half is free in the cytoplasm.</text>
</comment>
<dbReference type="PIRSF" id="PIRSF003095">
    <property type="entry name" value="Trigger_factor"/>
    <property type="match status" value="1"/>
</dbReference>
<reference evidence="16" key="1">
    <citation type="submission" date="2022-02" db="EMBL/GenBank/DDBJ databases">
        <authorList>
            <person name="Leng L."/>
        </authorList>
    </citation>
    <scope>NUCLEOTIDE SEQUENCE</scope>
    <source>
        <strain evidence="16">JI</strain>
    </source>
</reference>
<dbReference type="GO" id="GO:0044183">
    <property type="term" value="F:protein folding chaperone"/>
    <property type="evidence" value="ECO:0007669"/>
    <property type="project" value="TreeGrafter"/>
</dbReference>
<dbReference type="InterPro" id="IPR027304">
    <property type="entry name" value="Trigger_fact/SurA_dom_sf"/>
</dbReference>
<dbReference type="HAMAP" id="MF_00303">
    <property type="entry name" value="Trigger_factor_Tig"/>
    <property type="match status" value="1"/>
</dbReference>
<gene>
    <name evidence="12 16" type="primary">tig</name>
    <name evidence="16" type="ORF">L7E55_07925</name>
</gene>
<comment type="similarity">
    <text evidence="2 12 14">Belongs to the FKBP-type PPIase family. Tig subfamily.</text>
</comment>
<evidence type="ECO:0000256" key="10">
    <source>
        <dbReference type="ARBA" id="ARBA00024849"/>
    </source>
</evidence>
<dbReference type="Proteomes" id="UP001154312">
    <property type="component" value="Unassembled WGS sequence"/>
</dbReference>
<keyword evidence="6 12" id="KW-0697">Rotamase</keyword>
<evidence type="ECO:0000256" key="2">
    <source>
        <dbReference type="ARBA" id="ARBA00005464"/>
    </source>
</evidence>
<evidence type="ECO:0000256" key="14">
    <source>
        <dbReference type="RuleBase" id="RU003914"/>
    </source>
</evidence>
<keyword evidence="17" id="KW-1185">Reference proteome</keyword>
<feature type="domain" description="PPIase FKBP-type" evidence="15">
    <location>
        <begin position="163"/>
        <end position="245"/>
    </location>
</feature>
<dbReference type="PANTHER" id="PTHR30560:SF3">
    <property type="entry name" value="TRIGGER FACTOR-LIKE PROTEIN TIG, CHLOROPLASTIC"/>
    <property type="match status" value="1"/>
</dbReference>
<evidence type="ECO:0000256" key="12">
    <source>
        <dbReference type="HAMAP-Rule" id="MF_00303"/>
    </source>
</evidence>
<accession>A0A9X4H594</accession>
<keyword evidence="9 12" id="KW-0131">Cell cycle</keyword>
<evidence type="ECO:0000256" key="13">
    <source>
        <dbReference type="PROSITE-ProRule" id="PRU00277"/>
    </source>
</evidence>
<comment type="catalytic activity">
    <reaction evidence="1 12 13">
        <text>[protein]-peptidylproline (omega=180) = [protein]-peptidylproline (omega=0)</text>
        <dbReference type="Rhea" id="RHEA:16237"/>
        <dbReference type="Rhea" id="RHEA-COMP:10747"/>
        <dbReference type="Rhea" id="RHEA-COMP:10748"/>
        <dbReference type="ChEBI" id="CHEBI:83833"/>
        <dbReference type="ChEBI" id="CHEBI:83834"/>
        <dbReference type="EC" id="5.2.1.8"/>
    </reaction>
</comment>
<dbReference type="Pfam" id="PF05697">
    <property type="entry name" value="Trigger_N"/>
    <property type="match status" value="1"/>
</dbReference>
<dbReference type="Pfam" id="PF00254">
    <property type="entry name" value="FKBP_C"/>
    <property type="match status" value="1"/>
</dbReference>
<dbReference type="NCBIfam" id="TIGR00115">
    <property type="entry name" value="tig"/>
    <property type="match status" value="1"/>
</dbReference>
<dbReference type="InterPro" id="IPR008881">
    <property type="entry name" value="Trigger_fac_ribosome-bd_bac"/>
</dbReference>
<comment type="function">
    <text evidence="10 12">Involved in protein export. Acts as a chaperone by maintaining the newly synthesized protein in an open conformation. Functions as a peptidyl-prolyl cis-trans isomerase.</text>
</comment>
<proteinExistence type="inferred from homology"/>
<keyword evidence="8 12" id="KW-0413">Isomerase</keyword>
<dbReference type="Gene3D" id="3.10.50.40">
    <property type="match status" value="1"/>
</dbReference>
<dbReference type="Gene3D" id="3.30.70.1050">
    <property type="entry name" value="Trigger factor ribosome-binding domain"/>
    <property type="match status" value="1"/>
</dbReference>
<dbReference type="GO" id="GO:0043335">
    <property type="term" value="P:protein unfolding"/>
    <property type="evidence" value="ECO:0007669"/>
    <property type="project" value="TreeGrafter"/>
</dbReference>
<dbReference type="AlphaFoldDB" id="A0A9X4H594"/>
<dbReference type="InterPro" id="IPR037041">
    <property type="entry name" value="Trigger_fac_C_sf"/>
</dbReference>
<dbReference type="GO" id="GO:0043022">
    <property type="term" value="F:ribosome binding"/>
    <property type="evidence" value="ECO:0007669"/>
    <property type="project" value="TreeGrafter"/>
</dbReference>
<dbReference type="FunFam" id="3.10.50.40:FF:000001">
    <property type="entry name" value="Trigger factor"/>
    <property type="match status" value="1"/>
</dbReference>
<dbReference type="PANTHER" id="PTHR30560">
    <property type="entry name" value="TRIGGER FACTOR CHAPERONE AND PEPTIDYL-PROLYL CIS/TRANS ISOMERASE"/>
    <property type="match status" value="1"/>
</dbReference>
<evidence type="ECO:0000256" key="4">
    <source>
        <dbReference type="ARBA" id="ARBA00016902"/>
    </source>
</evidence>
<evidence type="ECO:0000256" key="9">
    <source>
        <dbReference type="ARBA" id="ARBA00023306"/>
    </source>
</evidence>
<dbReference type="InterPro" id="IPR005215">
    <property type="entry name" value="Trig_fac"/>
</dbReference>
<dbReference type="GO" id="GO:0051083">
    <property type="term" value="P:'de novo' cotranslational protein folding"/>
    <property type="evidence" value="ECO:0007669"/>
    <property type="project" value="TreeGrafter"/>
</dbReference>
<dbReference type="Gene3D" id="1.10.3120.10">
    <property type="entry name" value="Trigger factor, C-terminal domain"/>
    <property type="match status" value="1"/>
</dbReference>
<dbReference type="SUPFAM" id="SSF109998">
    <property type="entry name" value="Triger factor/SurA peptide-binding domain-like"/>
    <property type="match status" value="1"/>
</dbReference>
<dbReference type="GO" id="GO:0015031">
    <property type="term" value="P:protein transport"/>
    <property type="evidence" value="ECO:0007669"/>
    <property type="project" value="UniProtKB-UniRule"/>
</dbReference>
<dbReference type="InterPro" id="IPR036611">
    <property type="entry name" value="Trigger_fac_ribosome-bd_sf"/>
</dbReference>
<dbReference type="GO" id="GO:0051301">
    <property type="term" value="P:cell division"/>
    <property type="evidence" value="ECO:0007669"/>
    <property type="project" value="UniProtKB-KW"/>
</dbReference>
<dbReference type="Pfam" id="PF05698">
    <property type="entry name" value="Trigger_C"/>
    <property type="match status" value="1"/>
</dbReference>
<evidence type="ECO:0000256" key="7">
    <source>
        <dbReference type="ARBA" id="ARBA00023186"/>
    </source>
</evidence>
<keyword evidence="7 12" id="KW-0143">Chaperone</keyword>
<keyword evidence="12" id="KW-0963">Cytoplasm</keyword>
<sequence length="438" mass="49724">MKANAERIEKNTVLLEVEVDAELFSQAVNKAYRNIVKKVNIPGFRKGKTPRHILERYIGKEALYEEAMEALVPEAYFDAVKDTGIEPVDKPQVEIVQAEEGKPVVFKATVIVKPEVELGQYKELEVVKQSYKIEDEDIQKELDRLQNSHAKLLTMEEGTVEKDDIAVIDFLGKTNGEPFKGGEGKDYSLEIGSGSFIEGFEDQIIGMTINETRDIQVTFPNSYQSEELAGKEATFTVTVKEIKRKELAPLDDEFAKDVSEFDTLQELKDDIKNKLIQAAESRAKFMLRRELLDKAVDNAVAEIPDSMIEQQTREMFKNIGDNFARQGLSVEDYLNYNKSSIEKMKEDMRPEAERNVKTSLVMESIGKAEGITATEEEIQAEIEKIASAYRQDPEEFRKTIESEGSLDFIKDNIVKEKTFQFLVDNAKIIEDTNVETAE</sequence>
<dbReference type="GO" id="GO:0005737">
    <property type="term" value="C:cytoplasm"/>
    <property type="evidence" value="ECO:0007669"/>
    <property type="project" value="UniProtKB-SubCell"/>
</dbReference>
<name>A0A9X4H594_9FIRM</name>
<dbReference type="EMBL" id="JAKOAV010000012">
    <property type="protein sequence ID" value="MDF9408282.1"/>
    <property type="molecule type" value="Genomic_DNA"/>
</dbReference>
<dbReference type="GO" id="GO:0003755">
    <property type="term" value="F:peptidyl-prolyl cis-trans isomerase activity"/>
    <property type="evidence" value="ECO:0007669"/>
    <property type="project" value="UniProtKB-UniRule"/>
</dbReference>
<evidence type="ECO:0000313" key="17">
    <source>
        <dbReference type="Proteomes" id="UP001154312"/>
    </source>
</evidence>
<evidence type="ECO:0000256" key="11">
    <source>
        <dbReference type="ARBA" id="ARBA00029986"/>
    </source>
</evidence>
<dbReference type="InterPro" id="IPR001179">
    <property type="entry name" value="PPIase_FKBP_dom"/>
</dbReference>
<dbReference type="RefSeq" id="WP_277443590.1">
    <property type="nucleotide sequence ID" value="NZ_JAKOAV010000012.1"/>
</dbReference>
<keyword evidence="5 12" id="KW-0132">Cell division</keyword>
<dbReference type="InterPro" id="IPR008880">
    <property type="entry name" value="Trigger_fac_C"/>
</dbReference>